<feature type="domain" description="Nudix hydrolase" evidence="3">
    <location>
        <begin position="46"/>
        <end position="193"/>
    </location>
</feature>
<accession>A0ABR3B830</accession>
<organism evidence="4 5">
    <name type="scientific">Phycomyces blakesleeanus</name>
    <dbReference type="NCBI Taxonomy" id="4837"/>
    <lineage>
        <taxon>Eukaryota</taxon>
        <taxon>Fungi</taxon>
        <taxon>Fungi incertae sedis</taxon>
        <taxon>Mucoromycota</taxon>
        <taxon>Mucoromycotina</taxon>
        <taxon>Mucoromycetes</taxon>
        <taxon>Mucorales</taxon>
        <taxon>Phycomycetaceae</taxon>
        <taxon>Phycomyces</taxon>
    </lineage>
</organism>
<comment type="caution">
    <text evidence="4">The sequence shown here is derived from an EMBL/GenBank/DDBJ whole genome shotgun (WGS) entry which is preliminary data.</text>
</comment>
<dbReference type="PANTHER" id="PTHR13124:SF12">
    <property type="entry name" value="LARGE RIBOSOMAL SUBUNIT PROTEIN ML46"/>
    <property type="match status" value="1"/>
</dbReference>
<dbReference type="PRINTS" id="PR00502">
    <property type="entry name" value="NUDIXFAMILY"/>
</dbReference>
<dbReference type="EMBL" id="JBCLYO010000002">
    <property type="protein sequence ID" value="KAL0092213.1"/>
    <property type="molecule type" value="Genomic_DNA"/>
</dbReference>
<dbReference type="InterPro" id="IPR040008">
    <property type="entry name" value="Ribosomal_mL46"/>
</dbReference>
<keyword evidence="5" id="KW-1185">Reference proteome</keyword>
<sequence>MNKLLWSSSLCLLSPRQTMNQRHAMSASKSKFIHTQTSNLEDSVELYRSVAGIILKRHPMLSTKDNVIIETEIHEITRRPQECLYLLIKKPRKDHAWQFPQGGSEPGETVVEAALRELKEECGSDLKVKVNTKDIIGAYKYRFPVEFILSQKRSKKYVGAKVCLLQNTTMRVSKKKTKKNKRHVLLFSLLRNS</sequence>
<dbReference type="PROSITE" id="PS51462">
    <property type="entry name" value="NUDIX"/>
    <property type="match status" value="1"/>
</dbReference>
<dbReference type="InterPro" id="IPR020476">
    <property type="entry name" value="Nudix_hydrolase"/>
</dbReference>
<gene>
    <name evidence="4" type="ORF">J3Q64DRAFT_1718082</name>
</gene>
<comment type="similarity">
    <text evidence="2">Belongs to the Nudix hydrolase family.</text>
</comment>
<dbReference type="PROSITE" id="PS00893">
    <property type="entry name" value="NUDIX_BOX"/>
    <property type="match status" value="1"/>
</dbReference>
<evidence type="ECO:0000256" key="1">
    <source>
        <dbReference type="ARBA" id="ARBA00022801"/>
    </source>
</evidence>
<evidence type="ECO:0000313" key="5">
    <source>
        <dbReference type="Proteomes" id="UP001448207"/>
    </source>
</evidence>
<name>A0ABR3B830_PHYBL</name>
<dbReference type="PANTHER" id="PTHR13124">
    <property type="entry name" value="39S RIBOSOMAL PROTEIN L46, MITOCHONDRIAL PRECURSOR-RELATED"/>
    <property type="match status" value="1"/>
</dbReference>
<reference evidence="4 5" key="1">
    <citation type="submission" date="2024-04" db="EMBL/GenBank/DDBJ databases">
        <title>Symmetric and asymmetric DNA N6-adenine methylation regulates different biological responses in Mucorales.</title>
        <authorList>
            <consortium name="Lawrence Berkeley National Laboratory"/>
            <person name="Lax C."/>
            <person name="Mondo S.J."/>
            <person name="Osorio-Concepcion M."/>
            <person name="Muszewska A."/>
            <person name="Corrochano-Luque M."/>
            <person name="Gutierrez G."/>
            <person name="Riley R."/>
            <person name="Lipzen A."/>
            <person name="Guo J."/>
            <person name="Hundley H."/>
            <person name="Amirebrahimi M."/>
            <person name="Ng V."/>
            <person name="Lorenzo-Gutierrez D."/>
            <person name="Binder U."/>
            <person name="Yang J."/>
            <person name="Song Y."/>
            <person name="Canovas D."/>
            <person name="Navarro E."/>
            <person name="Freitag M."/>
            <person name="Gabaldon T."/>
            <person name="Grigoriev I.V."/>
            <person name="Corrochano L.M."/>
            <person name="Nicolas F.E."/>
            <person name="Garre V."/>
        </authorList>
    </citation>
    <scope>NUCLEOTIDE SEQUENCE [LARGE SCALE GENOMIC DNA]</scope>
    <source>
        <strain evidence="4 5">L51</strain>
    </source>
</reference>
<dbReference type="InterPro" id="IPR000086">
    <property type="entry name" value="NUDIX_hydrolase_dom"/>
</dbReference>
<evidence type="ECO:0000259" key="3">
    <source>
        <dbReference type="PROSITE" id="PS51462"/>
    </source>
</evidence>
<evidence type="ECO:0000313" key="4">
    <source>
        <dbReference type="EMBL" id="KAL0092213.1"/>
    </source>
</evidence>
<dbReference type="Gene3D" id="3.90.79.10">
    <property type="entry name" value="Nucleoside Triphosphate Pyrophosphohydrolase"/>
    <property type="match status" value="1"/>
</dbReference>
<dbReference type="Pfam" id="PF00293">
    <property type="entry name" value="NUDIX"/>
    <property type="match status" value="1"/>
</dbReference>
<dbReference type="Proteomes" id="UP001448207">
    <property type="component" value="Unassembled WGS sequence"/>
</dbReference>
<dbReference type="InterPro" id="IPR015797">
    <property type="entry name" value="NUDIX_hydrolase-like_dom_sf"/>
</dbReference>
<dbReference type="InterPro" id="IPR020084">
    <property type="entry name" value="NUDIX_hydrolase_CS"/>
</dbReference>
<keyword evidence="1 2" id="KW-0378">Hydrolase</keyword>
<dbReference type="SUPFAM" id="SSF55811">
    <property type="entry name" value="Nudix"/>
    <property type="match status" value="1"/>
</dbReference>
<evidence type="ECO:0000256" key="2">
    <source>
        <dbReference type="RuleBase" id="RU003476"/>
    </source>
</evidence>
<protein>
    <recommendedName>
        <fullName evidence="3">Nudix hydrolase domain-containing protein</fullName>
    </recommendedName>
</protein>
<proteinExistence type="inferred from homology"/>